<keyword evidence="5" id="KW-1185">Reference proteome</keyword>
<keyword evidence="2" id="KW-0472">Membrane</keyword>
<dbReference type="Proteomes" id="UP001068021">
    <property type="component" value="Unassembled WGS sequence"/>
</dbReference>
<evidence type="ECO:0000313" key="3">
    <source>
        <dbReference type="EMBL" id="MCZ3366409.1"/>
    </source>
</evidence>
<dbReference type="SMART" id="SM00028">
    <property type="entry name" value="TPR"/>
    <property type="match status" value="1"/>
</dbReference>
<dbReference type="Gene3D" id="1.25.40.10">
    <property type="entry name" value="Tetratricopeptide repeat domain"/>
    <property type="match status" value="1"/>
</dbReference>
<dbReference type="SUPFAM" id="SSF48452">
    <property type="entry name" value="TPR-like"/>
    <property type="match status" value="1"/>
</dbReference>
<dbReference type="PROSITE" id="PS50005">
    <property type="entry name" value="TPR"/>
    <property type="match status" value="1"/>
</dbReference>
<dbReference type="EMBL" id="JAPVER010000020">
    <property type="protein sequence ID" value="MCZ3366409.1"/>
    <property type="molecule type" value="Genomic_DNA"/>
</dbReference>
<accession>A0A9E4ZZM7</accession>
<dbReference type="AlphaFoldDB" id="A0A9E4ZZM7"/>
<comment type="caution">
    <text evidence="4">The sequence shown here is derived from an EMBL/GenBank/DDBJ whole genome shotgun (WGS) entry which is preliminary data.</text>
</comment>
<keyword evidence="2" id="KW-0812">Transmembrane</keyword>
<dbReference type="Proteomes" id="UP001074446">
    <property type="component" value="Unassembled WGS sequence"/>
</dbReference>
<dbReference type="RefSeq" id="WP_048082917.1">
    <property type="nucleotide sequence ID" value="NZ_JAPVER010000020.1"/>
</dbReference>
<gene>
    <name evidence="4" type="ORF">O3H35_04670</name>
    <name evidence="3" type="ORF">O3H54_11005</name>
</gene>
<evidence type="ECO:0000256" key="1">
    <source>
        <dbReference type="PROSITE-ProRule" id="PRU00339"/>
    </source>
</evidence>
<sequence>MGWIYCPNCRNKISAKSTRCYYCGHPIKKESHQKERKTSNNVRFCLYVMGGIAAVITFIPVLLQSHFRYIWLFFLFIIFLVGYIFAYLFSYKFEDKKQKEALNKWLIKKPSRSTMLPVEEIYYYKGKTNQQLCQYGEALECYKKVLELNPDFEPAREAKKEVEKVIK</sequence>
<dbReference type="InterPro" id="IPR011990">
    <property type="entry name" value="TPR-like_helical_dom_sf"/>
</dbReference>
<feature type="repeat" description="TPR" evidence="1">
    <location>
        <begin position="119"/>
        <end position="152"/>
    </location>
</feature>
<dbReference type="EMBL" id="JAPVES010000029">
    <property type="protein sequence ID" value="MCZ3371917.1"/>
    <property type="molecule type" value="Genomic_DNA"/>
</dbReference>
<name>A0A9E4ZZM7_9EURY</name>
<feature type="transmembrane region" description="Helical" evidence="2">
    <location>
        <begin position="44"/>
        <end position="63"/>
    </location>
</feature>
<dbReference type="InterPro" id="IPR019734">
    <property type="entry name" value="TPR_rpt"/>
</dbReference>
<evidence type="ECO:0000256" key="2">
    <source>
        <dbReference type="SAM" id="Phobius"/>
    </source>
</evidence>
<keyword evidence="1" id="KW-0802">TPR repeat</keyword>
<protein>
    <submittedName>
        <fullName evidence="4">Tetratricopeptide repeat protein</fullName>
    </submittedName>
</protein>
<proteinExistence type="predicted"/>
<dbReference type="Pfam" id="PF00515">
    <property type="entry name" value="TPR_1"/>
    <property type="match status" value="1"/>
</dbReference>
<keyword evidence="2" id="KW-1133">Transmembrane helix</keyword>
<organism evidence="4">
    <name type="scientific">Methanobacterium veterum</name>
    <dbReference type="NCBI Taxonomy" id="408577"/>
    <lineage>
        <taxon>Archaea</taxon>
        <taxon>Methanobacteriati</taxon>
        <taxon>Methanobacteriota</taxon>
        <taxon>Methanomada group</taxon>
        <taxon>Methanobacteria</taxon>
        <taxon>Methanobacteriales</taxon>
        <taxon>Methanobacteriaceae</taxon>
        <taxon>Methanobacterium</taxon>
    </lineage>
</organism>
<feature type="transmembrane region" description="Helical" evidence="2">
    <location>
        <begin position="69"/>
        <end position="89"/>
    </location>
</feature>
<evidence type="ECO:0000313" key="4">
    <source>
        <dbReference type="EMBL" id="MCZ3371917.1"/>
    </source>
</evidence>
<evidence type="ECO:0000313" key="5">
    <source>
        <dbReference type="Proteomes" id="UP001068021"/>
    </source>
</evidence>
<reference evidence="4" key="1">
    <citation type="submission" date="2022-12" db="EMBL/GenBank/DDBJ databases">
        <title>Reclassification of two methanogenic archaea species isolated from the Kolyma lowland permafrost.</title>
        <authorList>
            <person name="Trubitsyn V.E."/>
            <person name="Rivkina E.M."/>
            <person name="Shcherbakova V.A."/>
        </authorList>
    </citation>
    <scope>NUCLEOTIDE SEQUENCE</scope>
    <source>
        <strain evidence="3">M2</strain>
        <strain evidence="4">MK4</strain>
    </source>
</reference>